<comment type="caution">
    <text evidence="8">The sequence shown here is derived from an EMBL/GenBank/DDBJ whole genome shotgun (WGS) entry which is preliminary data.</text>
</comment>
<dbReference type="Pfam" id="PF06775">
    <property type="entry name" value="Seipin"/>
    <property type="match status" value="1"/>
</dbReference>
<dbReference type="InterPro" id="IPR009617">
    <property type="entry name" value="Seipin"/>
</dbReference>
<keyword evidence="4 7" id="KW-1133">Transmembrane helix</keyword>
<organism evidence="8 9">
    <name type="scientific">Cyclotella cryptica</name>
    <dbReference type="NCBI Taxonomy" id="29204"/>
    <lineage>
        <taxon>Eukaryota</taxon>
        <taxon>Sar</taxon>
        <taxon>Stramenopiles</taxon>
        <taxon>Ochrophyta</taxon>
        <taxon>Bacillariophyta</taxon>
        <taxon>Coscinodiscophyceae</taxon>
        <taxon>Thalassiosirophycidae</taxon>
        <taxon>Stephanodiscales</taxon>
        <taxon>Stephanodiscaceae</taxon>
        <taxon>Cyclotella</taxon>
    </lineage>
</organism>
<comment type="subcellular location">
    <subcellularLocation>
        <location evidence="1">Endoplasmic reticulum membrane</location>
        <topology evidence="1">Multi-pass membrane protein</topology>
    </subcellularLocation>
</comment>
<dbReference type="PANTHER" id="PTHR21212">
    <property type="entry name" value="BERNARDINELLI-SEIP CONGENITAL LIPODYSTROPHY 2 HOMOLOG BSCL2 PROTEIN"/>
    <property type="match status" value="1"/>
</dbReference>
<keyword evidence="3" id="KW-0256">Endoplasmic reticulum</keyword>
<name>A0ABD3QDB4_9STRA</name>
<evidence type="ECO:0000256" key="4">
    <source>
        <dbReference type="ARBA" id="ARBA00022989"/>
    </source>
</evidence>
<dbReference type="GO" id="GO:0005789">
    <property type="term" value="C:endoplasmic reticulum membrane"/>
    <property type="evidence" value="ECO:0007669"/>
    <property type="project" value="UniProtKB-SubCell"/>
</dbReference>
<dbReference type="GO" id="GO:0006629">
    <property type="term" value="P:lipid metabolic process"/>
    <property type="evidence" value="ECO:0007669"/>
    <property type="project" value="UniProtKB-KW"/>
</dbReference>
<dbReference type="EMBL" id="JABMIG020000046">
    <property type="protein sequence ID" value="KAL3798383.1"/>
    <property type="molecule type" value="Genomic_DNA"/>
</dbReference>
<dbReference type="CDD" id="cd23995">
    <property type="entry name" value="Seipin_BSCL2_like"/>
    <property type="match status" value="1"/>
</dbReference>
<dbReference type="PANTHER" id="PTHR21212:SF0">
    <property type="entry name" value="SEIPIN"/>
    <property type="match status" value="1"/>
</dbReference>
<evidence type="ECO:0000256" key="7">
    <source>
        <dbReference type="SAM" id="Phobius"/>
    </source>
</evidence>
<evidence type="ECO:0000256" key="3">
    <source>
        <dbReference type="ARBA" id="ARBA00022824"/>
    </source>
</evidence>
<protein>
    <recommendedName>
        <fullName evidence="10">Seipin</fullName>
    </recommendedName>
</protein>
<keyword evidence="2 7" id="KW-0812">Transmembrane</keyword>
<feature type="transmembrane region" description="Helical" evidence="7">
    <location>
        <begin position="52"/>
        <end position="80"/>
    </location>
</feature>
<dbReference type="Proteomes" id="UP001516023">
    <property type="component" value="Unassembled WGS sequence"/>
</dbReference>
<proteinExistence type="predicted"/>
<evidence type="ECO:0000256" key="2">
    <source>
        <dbReference type="ARBA" id="ARBA00022692"/>
    </source>
</evidence>
<gene>
    <name evidence="8" type="ORF">HJC23_005036</name>
</gene>
<feature type="transmembrane region" description="Helical" evidence="7">
    <location>
        <begin position="332"/>
        <end position="356"/>
    </location>
</feature>
<reference evidence="8 9" key="1">
    <citation type="journal article" date="2020" name="G3 (Bethesda)">
        <title>Improved Reference Genome for Cyclotella cryptica CCMP332, a Model for Cell Wall Morphogenesis, Salinity Adaptation, and Lipid Production in Diatoms (Bacillariophyta).</title>
        <authorList>
            <person name="Roberts W.R."/>
            <person name="Downey K.M."/>
            <person name="Ruck E.C."/>
            <person name="Traller J.C."/>
            <person name="Alverson A.J."/>
        </authorList>
    </citation>
    <scope>NUCLEOTIDE SEQUENCE [LARGE SCALE GENOMIC DNA]</scope>
    <source>
        <strain evidence="8 9">CCMP332</strain>
    </source>
</reference>
<evidence type="ECO:0000256" key="5">
    <source>
        <dbReference type="ARBA" id="ARBA00023098"/>
    </source>
</evidence>
<evidence type="ECO:0000313" key="9">
    <source>
        <dbReference type="Proteomes" id="UP001516023"/>
    </source>
</evidence>
<evidence type="ECO:0000256" key="1">
    <source>
        <dbReference type="ARBA" id="ARBA00004477"/>
    </source>
</evidence>
<keyword evidence="9" id="KW-1185">Reference proteome</keyword>
<sequence>MAHSTEDSGTWRQPLERAIMLMKFKRFASSHDEPPSSCRSEEPLQNLILRNIIPFFFFFAKLLASLIGVAVFSVVTYWFIYSSVVMRGLEVQSRPIFFDYSAGDFSTPLGRVDLMSTMNAPWLYVCGNSDSNSSHNSGPNFCIQDHNRLNTEKSDNSHCHTDVKSSYSNVNPELMPYHSDESQHSKSNHVLKTGQKYFIEVVLTLPESDVNRKLGMFMLIVDLRSSDGSLLAKSKQSSLFPYESGVVGLARKLILLLPLVSGVMTETKTISLLCFDNYVDSSKSKSLSYAEVTLDVPHLARYPAPTHTIQVISADFHYGRMMSPLQRFFRSWFYFCAFFGVLLIFICYGVLGLYLASARGWLLNRDTYRYPAFADAFDSNNSSMYNFSAGSQLNSFSGVDVEFLDDEDNNDAWEPLNGTEARDTDKSNVILDDKSIASSCCIKLQSNEPLSKTCHLGPLTVSPTIQDQKSKLFSRDDEPNNTDTQTVLKETALAKQEEKCLADMVMKGLSKWEVFTDQDDPDDTVS</sequence>
<accession>A0ABD3QDB4</accession>
<evidence type="ECO:0000313" key="8">
    <source>
        <dbReference type="EMBL" id="KAL3798383.1"/>
    </source>
</evidence>
<keyword evidence="6 7" id="KW-0472">Membrane</keyword>
<keyword evidence="5" id="KW-0443">Lipid metabolism</keyword>
<dbReference type="AlphaFoldDB" id="A0ABD3QDB4"/>
<dbReference type="GO" id="GO:0140042">
    <property type="term" value="P:lipid droplet formation"/>
    <property type="evidence" value="ECO:0007669"/>
    <property type="project" value="UniProtKB-ARBA"/>
</dbReference>
<evidence type="ECO:0008006" key="10">
    <source>
        <dbReference type="Google" id="ProtNLM"/>
    </source>
</evidence>
<evidence type="ECO:0000256" key="6">
    <source>
        <dbReference type="ARBA" id="ARBA00023136"/>
    </source>
</evidence>